<dbReference type="EMBL" id="KK365168">
    <property type="protein sequence ID" value="KCZ80675.1"/>
    <property type="molecule type" value="Genomic_DNA"/>
</dbReference>
<accession>A0A059F0J0</accession>
<dbReference type="VEuPathDB" id="MicrosporidiaDB:H312_01931"/>
<feature type="non-terminal residue" evidence="1">
    <location>
        <position position="104"/>
    </location>
</feature>
<dbReference type="Proteomes" id="UP000030655">
    <property type="component" value="Unassembled WGS sequence"/>
</dbReference>
<reference evidence="2" key="1">
    <citation type="submission" date="2013-02" db="EMBL/GenBank/DDBJ databases">
        <authorList>
            <consortium name="The Broad Institute Genome Sequencing Platform"/>
            <person name="Cuomo C."/>
            <person name="Becnel J."/>
            <person name="Sanscrainte N."/>
            <person name="Walker B."/>
            <person name="Young S.K."/>
            <person name="Zeng Q."/>
            <person name="Gargeya S."/>
            <person name="Fitzgerald M."/>
            <person name="Haas B."/>
            <person name="Abouelleil A."/>
            <person name="Alvarado L."/>
            <person name="Arachchi H.M."/>
            <person name="Berlin A.M."/>
            <person name="Chapman S.B."/>
            <person name="Dewar J."/>
            <person name="Goldberg J."/>
            <person name="Griggs A."/>
            <person name="Gujja S."/>
            <person name="Hansen M."/>
            <person name="Howarth C."/>
            <person name="Imamovic A."/>
            <person name="Larimer J."/>
            <person name="McCowan C."/>
            <person name="Murphy C."/>
            <person name="Neiman D."/>
            <person name="Pearson M."/>
            <person name="Priest M."/>
            <person name="Roberts A."/>
            <person name="Saif S."/>
            <person name="Shea T."/>
            <person name="Sisk P."/>
            <person name="Sykes S."/>
            <person name="Wortman J."/>
            <person name="Nusbaum C."/>
            <person name="Birren B."/>
        </authorList>
    </citation>
    <scope>NUCLEOTIDE SEQUENCE [LARGE SCALE GENOMIC DNA]</scope>
    <source>
        <strain evidence="2">PRA339</strain>
    </source>
</reference>
<keyword evidence="2" id="KW-1185">Reference proteome</keyword>
<protein>
    <submittedName>
        <fullName evidence="1">Uncharacterized protein</fullName>
    </submittedName>
</protein>
<dbReference type="OrthoDB" id="2198671at2759"/>
<reference evidence="1 2" key="2">
    <citation type="submission" date="2014-03" db="EMBL/GenBank/DDBJ databases">
        <title>The Genome Sequence of Anncaliia algerae insect isolate PRA339.</title>
        <authorList>
            <consortium name="The Broad Institute Genome Sequencing Platform"/>
            <consortium name="The Broad Institute Genome Sequencing Center for Infectious Disease"/>
            <person name="Cuomo C."/>
            <person name="Becnel J."/>
            <person name="Sanscrainte N."/>
            <person name="Walker B."/>
            <person name="Young S.K."/>
            <person name="Zeng Q."/>
            <person name="Gargeya S."/>
            <person name="Fitzgerald M."/>
            <person name="Haas B."/>
            <person name="Abouelleil A."/>
            <person name="Alvarado L."/>
            <person name="Arachchi H.M."/>
            <person name="Berlin A.M."/>
            <person name="Chapman S.B."/>
            <person name="Dewar J."/>
            <person name="Goldberg J."/>
            <person name="Griggs A."/>
            <person name="Gujja S."/>
            <person name="Hansen M."/>
            <person name="Howarth C."/>
            <person name="Imamovic A."/>
            <person name="Larimer J."/>
            <person name="McCowan C."/>
            <person name="Murphy C."/>
            <person name="Neiman D."/>
            <person name="Pearson M."/>
            <person name="Priest M."/>
            <person name="Roberts A."/>
            <person name="Saif S."/>
            <person name="Shea T."/>
            <person name="Sisk P."/>
            <person name="Sykes S."/>
            <person name="Wortman J."/>
            <person name="Nusbaum C."/>
            <person name="Birren B."/>
        </authorList>
    </citation>
    <scope>NUCLEOTIDE SEQUENCE [LARGE SCALE GENOMIC DNA]</scope>
    <source>
        <strain evidence="1 2">PRA339</strain>
    </source>
</reference>
<name>A0A059F0J0_9MICR</name>
<dbReference type="AlphaFoldDB" id="A0A059F0J0"/>
<gene>
    <name evidence="1" type="ORF">H312_01931</name>
</gene>
<organism evidence="1 2">
    <name type="scientific">Anncaliia algerae PRA339</name>
    <dbReference type="NCBI Taxonomy" id="1288291"/>
    <lineage>
        <taxon>Eukaryota</taxon>
        <taxon>Fungi</taxon>
        <taxon>Fungi incertae sedis</taxon>
        <taxon>Microsporidia</taxon>
        <taxon>Tubulinosematoidea</taxon>
        <taxon>Tubulinosematidae</taxon>
        <taxon>Anncaliia</taxon>
    </lineage>
</organism>
<sequence>MSIRFSRIIILTCLFREYQQANRLIANSTNKDSSQNKINHSIRKILGYDPSEENNFTTESDCNSISDNKERESLTRIQNNNIFNENSRIISITSHDITESDRDS</sequence>
<proteinExistence type="predicted"/>
<dbReference type="HOGENOM" id="CLU_2256361_0_0_1"/>
<evidence type="ECO:0000313" key="2">
    <source>
        <dbReference type="Proteomes" id="UP000030655"/>
    </source>
</evidence>
<evidence type="ECO:0000313" key="1">
    <source>
        <dbReference type="EMBL" id="KCZ80675.1"/>
    </source>
</evidence>